<dbReference type="FunFam" id="2.40.70.10:FF:000020">
    <property type="entry name" value="Aspartic proteinase-like protein 2"/>
    <property type="match status" value="1"/>
</dbReference>
<comment type="similarity">
    <text evidence="1">Belongs to the peptidase A1 family.</text>
</comment>
<dbReference type="InterPro" id="IPR001461">
    <property type="entry name" value="Aspartic_peptidase_A1"/>
</dbReference>
<dbReference type="PANTHER" id="PTHR13683">
    <property type="entry name" value="ASPARTYL PROTEASES"/>
    <property type="match status" value="1"/>
</dbReference>
<keyword evidence="10" id="KW-1185">Reference proteome</keyword>
<reference evidence="9 10" key="1">
    <citation type="submission" date="2019-09" db="EMBL/GenBank/DDBJ databases">
        <title>A chromosome-level genome assembly of the Chinese tupelo Nyssa sinensis.</title>
        <authorList>
            <person name="Yang X."/>
            <person name="Kang M."/>
            <person name="Yang Y."/>
            <person name="Xiong H."/>
            <person name="Wang M."/>
            <person name="Zhang Z."/>
            <person name="Wang Z."/>
            <person name="Wu H."/>
            <person name="Ma T."/>
            <person name="Liu J."/>
            <person name="Xi Z."/>
        </authorList>
    </citation>
    <scope>NUCLEOTIDE SEQUENCE [LARGE SCALE GENOMIC DNA]</scope>
    <source>
        <strain evidence="9">J267</strain>
        <tissue evidence="9">Leaf</tissue>
    </source>
</reference>
<evidence type="ECO:0000259" key="8">
    <source>
        <dbReference type="PROSITE" id="PS51767"/>
    </source>
</evidence>
<dbReference type="GO" id="GO:0006508">
    <property type="term" value="P:proteolysis"/>
    <property type="evidence" value="ECO:0007669"/>
    <property type="project" value="UniProtKB-KW"/>
</dbReference>
<sequence>MAGVEFLILALVVVVVQVPVVCCGGLPASLMTLERAFPVNQRVELEWLRARDRARHARILQGVVGGVGDFPVYGTSDPYVVGLYFTKVKLGSPPREFNVQIDTGSDILWVTCNSCNDCPQSSGLGIELNFFDAASSSTASLVSCSDPICASIVRTAAAECSPQSNQCGYTFQYGDGSGTSGYYISDLLYFDTILGASFIANSSTSVIFGCSTYQSGELTKTDRAIDGIFGFGQQSLSVISQLSSQGITPKVFSHCLKGEGNGGGILVLGEILDPSIVYSPLVPSQAHYNLYLQSIAVNGQVLPIDSAVFATSSNRGTIVDSGTTLAYLVEEAYDPFVTAITAAVSQSATSILSKGNQCYLVSTRFIPQMKFSKLIGNSFFSLKNGLTYAIVVNTSGSSFTLVYSITEMFPPVALNFAGGASMVLKPEDYLVHLGFVDGAAMWCVGFQKVQDSGITILGDLVLKDKIFVYDLARQRIGWADYDCSSSVNVSITSGKDEFINAGQLSVSSSSRNTLSKLILTSTIALPFFV</sequence>
<evidence type="ECO:0000313" key="9">
    <source>
        <dbReference type="EMBL" id="KAA8516632.1"/>
    </source>
</evidence>
<feature type="chain" id="PRO_5023820497" description="Peptidase A1 domain-containing protein" evidence="7">
    <location>
        <begin position="24"/>
        <end position="529"/>
    </location>
</feature>
<protein>
    <recommendedName>
        <fullName evidence="8">Peptidase A1 domain-containing protein</fullName>
    </recommendedName>
</protein>
<dbReference type="Gene3D" id="2.40.70.10">
    <property type="entry name" value="Acid Proteases"/>
    <property type="match status" value="2"/>
</dbReference>
<evidence type="ECO:0000313" key="10">
    <source>
        <dbReference type="Proteomes" id="UP000325577"/>
    </source>
</evidence>
<dbReference type="CDD" id="cd05476">
    <property type="entry name" value="pepsin_A_like_plant"/>
    <property type="match status" value="1"/>
</dbReference>
<evidence type="ECO:0000256" key="6">
    <source>
        <dbReference type="PIRSR" id="PIRSR601461-1"/>
    </source>
</evidence>
<name>A0A5J4ZG45_9ASTE</name>
<dbReference type="PROSITE" id="PS51767">
    <property type="entry name" value="PEPTIDASE_A1"/>
    <property type="match status" value="1"/>
</dbReference>
<gene>
    <name evidence="9" type="ORF">F0562_016862</name>
</gene>
<evidence type="ECO:0000256" key="5">
    <source>
        <dbReference type="ARBA" id="ARBA00023180"/>
    </source>
</evidence>
<dbReference type="InterPro" id="IPR032799">
    <property type="entry name" value="TAXi_C"/>
</dbReference>
<dbReference type="InterPro" id="IPR032861">
    <property type="entry name" value="TAXi_N"/>
</dbReference>
<dbReference type="InterPro" id="IPR021109">
    <property type="entry name" value="Peptidase_aspartic_dom_sf"/>
</dbReference>
<keyword evidence="5" id="KW-0325">Glycoprotein</keyword>
<dbReference type="PRINTS" id="PR00792">
    <property type="entry name" value="PEPSIN"/>
</dbReference>
<dbReference type="InterPro" id="IPR033121">
    <property type="entry name" value="PEPTIDASE_A1"/>
</dbReference>
<dbReference type="OrthoDB" id="2747330at2759"/>
<evidence type="ECO:0000256" key="4">
    <source>
        <dbReference type="ARBA" id="ARBA00022801"/>
    </source>
</evidence>
<evidence type="ECO:0000256" key="7">
    <source>
        <dbReference type="SAM" id="SignalP"/>
    </source>
</evidence>
<organism evidence="9 10">
    <name type="scientific">Nyssa sinensis</name>
    <dbReference type="NCBI Taxonomy" id="561372"/>
    <lineage>
        <taxon>Eukaryota</taxon>
        <taxon>Viridiplantae</taxon>
        <taxon>Streptophyta</taxon>
        <taxon>Embryophyta</taxon>
        <taxon>Tracheophyta</taxon>
        <taxon>Spermatophyta</taxon>
        <taxon>Magnoliopsida</taxon>
        <taxon>eudicotyledons</taxon>
        <taxon>Gunneridae</taxon>
        <taxon>Pentapetalae</taxon>
        <taxon>asterids</taxon>
        <taxon>Cornales</taxon>
        <taxon>Nyssaceae</taxon>
        <taxon>Nyssa</taxon>
    </lineage>
</organism>
<evidence type="ECO:0000256" key="3">
    <source>
        <dbReference type="ARBA" id="ARBA00022750"/>
    </source>
</evidence>
<evidence type="ECO:0000256" key="1">
    <source>
        <dbReference type="ARBA" id="ARBA00007447"/>
    </source>
</evidence>
<proteinExistence type="inferred from homology"/>
<feature type="active site" evidence="6">
    <location>
        <position position="102"/>
    </location>
</feature>
<feature type="domain" description="Peptidase A1" evidence="8">
    <location>
        <begin position="84"/>
        <end position="479"/>
    </location>
</feature>
<dbReference type="InterPro" id="IPR034161">
    <property type="entry name" value="Pepsin-like_plant"/>
</dbReference>
<dbReference type="AlphaFoldDB" id="A0A5J4ZG45"/>
<keyword evidence="3" id="KW-0064">Aspartyl protease</keyword>
<dbReference type="EMBL" id="CM018051">
    <property type="protein sequence ID" value="KAA8516632.1"/>
    <property type="molecule type" value="Genomic_DNA"/>
</dbReference>
<dbReference type="SUPFAM" id="SSF50630">
    <property type="entry name" value="Acid proteases"/>
    <property type="match status" value="1"/>
</dbReference>
<accession>A0A5J4ZG45</accession>
<evidence type="ECO:0000256" key="2">
    <source>
        <dbReference type="ARBA" id="ARBA00022670"/>
    </source>
</evidence>
<dbReference type="Pfam" id="PF14541">
    <property type="entry name" value="TAXi_C"/>
    <property type="match status" value="2"/>
</dbReference>
<feature type="active site" evidence="6">
    <location>
        <position position="320"/>
    </location>
</feature>
<dbReference type="GO" id="GO:0004190">
    <property type="term" value="F:aspartic-type endopeptidase activity"/>
    <property type="evidence" value="ECO:0007669"/>
    <property type="project" value="UniProtKB-KW"/>
</dbReference>
<keyword evidence="4" id="KW-0378">Hydrolase</keyword>
<dbReference type="Pfam" id="PF14543">
    <property type="entry name" value="TAXi_N"/>
    <property type="match status" value="1"/>
</dbReference>
<keyword evidence="7" id="KW-0732">Signal</keyword>
<keyword evidence="2" id="KW-0645">Protease</keyword>
<dbReference type="PANTHER" id="PTHR13683:SF875">
    <property type="entry name" value="EUKARYOTIC ASPARTYL PROTEASE FAMILY PROTEIN"/>
    <property type="match status" value="1"/>
</dbReference>
<dbReference type="Proteomes" id="UP000325577">
    <property type="component" value="Linkage Group LG8"/>
</dbReference>
<feature type="signal peptide" evidence="7">
    <location>
        <begin position="1"/>
        <end position="23"/>
    </location>
</feature>